<feature type="domain" description="DUF2383" evidence="1">
    <location>
        <begin position="6"/>
        <end position="108"/>
    </location>
</feature>
<evidence type="ECO:0000259" key="1">
    <source>
        <dbReference type="Pfam" id="PF09537"/>
    </source>
</evidence>
<dbReference type="InterPro" id="IPR019052">
    <property type="entry name" value="DUF2383"/>
</dbReference>
<dbReference type="InterPro" id="IPR012347">
    <property type="entry name" value="Ferritin-like"/>
</dbReference>
<dbReference type="SUPFAM" id="SSF47240">
    <property type="entry name" value="Ferritin-like"/>
    <property type="match status" value="1"/>
</dbReference>
<proteinExistence type="predicted"/>
<gene>
    <name evidence="2" type="ORF">ABC228_09505</name>
</gene>
<evidence type="ECO:0000313" key="2">
    <source>
        <dbReference type="EMBL" id="MEN2767425.1"/>
    </source>
</evidence>
<dbReference type="EMBL" id="JBDIML010000003">
    <property type="protein sequence ID" value="MEN2767425.1"/>
    <property type="molecule type" value="Genomic_DNA"/>
</dbReference>
<organism evidence="2 3">
    <name type="scientific">Ornithinibacillus xuwenensis</name>
    <dbReference type="NCBI Taxonomy" id="3144668"/>
    <lineage>
        <taxon>Bacteria</taxon>
        <taxon>Bacillati</taxon>
        <taxon>Bacillota</taxon>
        <taxon>Bacilli</taxon>
        <taxon>Bacillales</taxon>
        <taxon>Bacillaceae</taxon>
        <taxon>Ornithinibacillus</taxon>
    </lineage>
</organism>
<name>A0ABU9XHC1_9BACI</name>
<evidence type="ECO:0000313" key="3">
    <source>
        <dbReference type="Proteomes" id="UP001444625"/>
    </source>
</evidence>
<sequence length="144" mass="16587">MSNDIIIEELNTLLRGIYMGIRSMEHYIQKTTDDHLKEHFQSIQLEIKENAQKLAEQIQDLGGIPADDEGFTGSIHSYMHNMMLPKDSDKILTDAIKGMENYGVEYSEELVKGDLDPESVRITKEIINTSRKHVNELKKLKKRL</sequence>
<accession>A0ABU9XHC1</accession>
<dbReference type="CDD" id="cd00657">
    <property type="entry name" value="Ferritin_like"/>
    <property type="match status" value="1"/>
</dbReference>
<dbReference type="Gene3D" id="1.20.1260.10">
    <property type="match status" value="1"/>
</dbReference>
<keyword evidence="3" id="KW-1185">Reference proteome</keyword>
<dbReference type="Proteomes" id="UP001444625">
    <property type="component" value="Unassembled WGS sequence"/>
</dbReference>
<dbReference type="RefSeq" id="WP_345824901.1">
    <property type="nucleotide sequence ID" value="NZ_JBDIML010000003.1"/>
</dbReference>
<dbReference type="Pfam" id="PF09537">
    <property type="entry name" value="DUF2383"/>
    <property type="match status" value="1"/>
</dbReference>
<protein>
    <submittedName>
        <fullName evidence="2">DUF2383 domain-containing protein</fullName>
    </submittedName>
</protein>
<reference evidence="2 3" key="1">
    <citation type="submission" date="2024-05" db="EMBL/GenBank/DDBJ databases">
        <authorList>
            <person name="Haq I."/>
            <person name="Ullah Z."/>
            <person name="Ahmad R."/>
            <person name="Li M."/>
            <person name="Tong Y."/>
        </authorList>
    </citation>
    <scope>NUCLEOTIDE SEQUENCE [LARGE SCALE GENOMIC DNA]</scope>
    <source>
        <strain evidence="2 3">16A2E</strain>
    </source>
</reference>
<dbReference type="InterPro" id="IPR009078">
    <property type="entry name" value="Ferritin-like_SF"/>
</dbReference>
<comment type="caution">
    <text evidence="2">The sequence shown here is derived from an EMBL/GenBank/DDBJ whole genome shotgun (WGS) entry which is preliminary data.</text>
</comment>